<evidence type="ECO:0000313" key="9">
    <source>
        <dbReference type="Proteomes" id="UP001183222"/>
    </source>
</evidence>
<evidence type="ECO:0000259" key="7">
    <source>
        <dbReference type="Pfam" id="PF20239"/>
    </source>
</evidence>
<dbReference type="NCBIfam" id="TIGR02937">
    <property type="entry name" value="sigma70-ECF"/>
    <property type="match status" value="1"/>
</dbReference>
<dbReference type="EMBL" id="JAVREI010000019">
    <property type="protein sequence ID" value="MDT0278042.1"/>
    <property type="molecule type" value="Genomic_DNA"/>
</dbReference>
<name>A0ABU2KD06_9ACTN</name>
<dbReference type="PANTHER" id="PTHR47756:SF1">
    <property type="entry name" value="BLL0085 PROTEIN"/>
    <property type="match status" value="1"/>
</dbReference>
<evidence type="ECO:0000259" key="5">
    <source>
        <dbReference type="Pfam" id="PF04542"/>
    </source>
</evidence>
<evidence type="ECO:0000256" key="1">
    <source>
        <dbReference type="ARBA" id="ARBA00010641"/>
    </source>
</evidence>
<dbReference type="InterPro" id="IPR046531">
    <property type="entry name" value="DUF6596"/>
</dbReference>
<dbReference type="SUPFAM" id="SSF88659">
    <property type="entry name" value="Sigma3 and sigma4 domains of RNA polymerase sigma factors"/>
    <property type="match status" value="1"/>
</dbReference>
<dbReference type="SUPFAM" id="SSF88946">
    <property type="entry name" value="Sigma2 domain of RNA polymerase sigma factors"/>
    <property type="match status" value="1"/>
</dbReference>
<keyword evidence="9" id="KW-1185">Reference proteome</keyword>
<dbReference type="InterPro" id="IPR036388">
    <property type="entry name" value="WH-like_DNA-bd_sf"/>
</dbReference>
<evidence type="ECO:0000256" key="2">
    <source>
        <dbReference type="ARBA" id="ARBA00023015"/>
    </source>
</evidence>
<evidence type="ECO:0000313" key="8">
    <source>
        <dbReference type="EMBL" id="MDT0278042.1"/>
    </source>
</evidence>
<dbReference type="InterPro" id="IPR013325">
    <property type="entry name" value="RNA_pol_sigma_r2"/>
</dbReference>
<dbReference type="InterPro" id="IPR014284">
    <property type="entry name" value="RNA_pol_sigma-70_dom"/>
</dbReference>
<dbReference type="Pfam" id="PF04542">
    <property type="entry name" value="Sigma70_r2"/>
    <property type="match status" value="1"/>
</dbReference>
<feature type="domain" description="RNA polymerase sigma factor 70 region 4 type 2" evidence="6">
    <location>
        <begin position="129"/>
        <end position="178"/>
    </location>
</feature>
<dbReference type="Gene3D" id="1.10.1740.10">
    <property type="match status" value="1"/>
</dbReference>
<evidence type="ECO:0000259" key="6">
    <source>
        <dbReference type="Pfam" id="PF08281"/>
    </source>
</evidence>
<sequence length="436" mass="46630">MTTPPPPTASATADLHRVVDAVWRMESARIVGALARVTGDVGLAEELAQDALVAALEQWPDTGVPAKPGAWLMATAKHRAIDTFRRAQNLQRKTQELGRSLVQDESAEEDWAAALDEVVEDDVLRLVFISCHPVLSREARVALTLRLVGGLSTDEIARAFLVPEKTLAQRVVRAKRTLTAARVPFEMPTGTDFTARLSSVLEVLYLIFNEGYAATAGEDLTRPALCQEAMRLGRILAGLVRGESEVHGLVALLQLQASRLAARIGPGGESVLLADQDRGRWDRVLITRGLAALEEAERTARDALGPYALQAAIAACHARARSVEETDWARIAGAYEALAALSPSPVIELNRAVAVSRAYGPAAGLELADALLGVPALSSYHLLPAVRGDLLHSLGRDAEARTEFERAAGLTRNERERALLLGRAADCGGSAGLPTP</sequence>
<dbReference type="InterPro" id="IPR007627">
    <property type="entry name" value="RNA_pol_sigma70_r2"/>
</dbReference>
<gene>
    <name evidence="8" type="ORF">RM425_19250</name>
</gene>
<proteinExistence type="inferred from homology"/>
<dbReference type="InterPro" id="IPR013249">
    <property type="entry name" value="RNA_pol_sigma70_r4_t2"/>
</dbReference>
<dbReference type="InterPro" id="IPR013324">
    <property type="entry name" value="RNA_pol_sigma_r3/r4-like"/>
</dbReference>
<protein>
    <submittedName>
        <fullName evidence="8">RNA polymerase sigma factor</fullName>
    </submittedName>
</protein>
<dbReference type="Pfam" id="PF20239">
    <property type="entry name" value="DUF6596"/>
    <property type="match status" value="1"/>
</dbReference>
<feature type="domain" description="DUF6596" evidence="7">
    <location>
        <begin position="196"/>
        <end position="296"/>
    </location>
</feature>
<dbReference type="Proteomes" id="UP001183222">
    <property type="component" value="Unassembled WGS sequence"/>
</dbReference>
<dbReference type="PANTHER" id="PTHR47756">
    <property type="entry name" value="BLL6612 PROTEIN-RELATED"/>
    <property type="match status" value="1"/>
</dbReference>
<feature type="domain" description="RNA polymerase sigma-70 region 2" evidence="5">
    <location>
        <begin position="29"/>
        <end position="88"/>
    </location>
</feature>
<reference evidence="9" key="1">
    <citation type="submission" date="2023-07" db="EMBL/GenBank/DDBJ databases">
        <title>30 novel species of actinomycetes from the DSMZ collection.</title>
        <authorList>
            <person name="Nouioui I."/>
        </authorList>
    </citation>
    <scope>NUCLEOTIDE SEQUENCE [LARGE SCALE GENOMIC DNA]</scope>
    <source>
        <strain evidence="9">DSM 46792</strain>
    </source>
</reference>
<comment type="similarity">
    <text evidence="1">Belongs to the sigma-70 factor family. ECF subfamily.</text>
</comment>
<evidence type="ECO:0000256" key="3">
    <source>
        <dbReference type="ARBA" id="ARBA00023082"/>
    </source>
</evidence>
<dbReference type="RefSeq" id="WP_311346842.1">
    <property type="nucleotide sequence ID" value="NZ_JAVREI010000019.1"/>
</dbReference>
<dbReference type="Gene3D" id="1.10.10.10">
    <property type="entry name" value="Winged helix-like DNA-binding domain superfamily/Winged helix DNA-binding domain"/>
    <property type="match status" value="1"/>
</dbReference>
<keyword evidence="4" id="KW-0804">Transcription</keyword>
<evidence type="ECO:0000256" key="4">
    <source>
        <dbReference type="ARBA" id="ARBA00023163"/>
    </source>
</evidence>
<keyword evidence="2" id="KW-0805">Transcription regulation</keyword>
<keyword evidence="3" id="KW-0731">Sigma factor</keyword>
<organism evidence="8 9">
    <name type="scientific">Blastococcus goldschmidtiae</name>
    <dbReference type="NCBI Taxonomy" id="3075546"/>
    <lineage>
        <taxon>Bacteria</taxon>
        <taxon>Bacillati</taxon>
        <taxon>Actinomycetota</taxon>
        <taxon>Actinomycetes</taxon>
        <taxon>Geodermatophilales</taxon>
        <taxon>Geodermatophilaceae</taxon>
        <taxon>Blastococcus</taxon>
    </lineage>
</organism>
<accession>A0ABU2KD06</accession>
<dbReference type="Pfam" id="PF08281">
    <property type="entry name" value="Sigma70_r4_2"/>
    <property type="match status" value="1"/>
</dbReference>
<comment type="caution">
    <text evidence="8">The sequence shown here is derived from an EMBL/GenBank/DDBJ whole genome shotgun (WGS) entry which is preliminary data.</text>
</comment>